<evidence type="ECO:0000256" key="6">
    <source>
        <dbReference type="SAM" id="Phobius"/>
    </source>
</evidence>
<keyword evidence="2 6" id="KW-0812">Transmembrane</keyword>
<feature type="transmembrane region" description="Helical" evidence="6">
    <location>
        <begin position="294"/>
        <end position="313"/>
    </location>
</feature>
<comment type="caution">
    <text evidence="7">The sequence shown here is derived from an EMBL/GenBank/DDBJ whole genome shotgun (WGS) entry which is preliminary data.</text>
</comment>
<feature type="transmembrane region" description="Helical" evidence="6">
    <location>
        <begin position="200"/>
        <end position="223"/>
    </location>
</feature>
<evidence type="ECO:0000256" key="3">
    <source>
        <dbReference type="ARBA" id="ARBA00022989"/>
    </source>
</evidence>
<dbReference type="InterPro" id="IPR036259">
    <property type="entry name" value="MFS_trans_sf"/>
</dbReference>
<name>A0A8H7W6W1_9HELO</name>
<feature type="compositionally biased region" description="Basic and acidic residues" evidence="5">
    <location>
        <begin position="34"/>
        <end position="48"/>
    </location>
</feature>
<keyword evidence="8" id="KW-1185">Reference proteome</keyword>
<feature type="transmembrane region" description="Helical" evidence="6">
    <location>
        <begin position="261"/>
        <end position="282"/>
    </location>
</feature>
<feature type="transmembrane region" description="Helical" evidence="6">
    <location>
        <begin position="235"/>
        <end position="255"/>
    </location>
</feature>
<protein>
    <recommendedName>
        <fullName evidence="9">Major facilitator superfamily (MFS) profile domain-containing protein</fullName>
    </recommendedName>
</protein>
<feature type="transmembrane region" description="Helical" evidence="6">
    <location>
        <begin position="442"/>
        <end position="464"/>
    </location>
</feature>
<evidence type="ECO:0000313" key="7">
    <source>
        <dbReference type="EMBL" id="KAG4419786.1"/>
    </source>
</evidence>
<gene>
    <name evidence="7" type="ORF">IFR04_007096</name>
</gene>
<dbReference type="PANTHER" id="PTHR23502:SF23">
    <property type="entry name" value="FLUCONAZOLE RESISTANCE PROTEIN 1"/>
    <property type="match status" value="1"/>
</dbReference>
<dbReference type="InterPro" id="IPR011701">
    <property type="entry name" value="MFS"/>
</dbReference>
<feature type="transmembrane region" description="Helical" evidence="6">
    <location>
        <begin position="325"/>
        <end position="345"/>
    </location>
</feature>
<feature type="region of interest" description="Disordered" evidence="5">
    <location>
        <begin position="34"/>
        <end position="89"/>
    </location>
</feature>
<dbReference type="AlphaFoldDB" id="A0A8H7W6W1"/>
<evidence type="ECO:0008006" key="9">
    <source>
        <dbReference type="Google" id="ProtNLM"/>
    </source>
</evidence>
<evidence type="ECO:0000256" key="5">
    <source>
        <dbReference type="SAM" id="MobiDB-lite"/>
    </source>
</evidence>
<feature type="compositionally biased region" description="Acidic residues" evidence="5">
    <location>
        <begin position="75"/>
        <end position="84"/>
    </location>
</feature>
<reference evidence="7" key="1">
    <citation type="submission" date="2021-02" db="EMBL/GenBank/DDBJ databases">
        <title>Genome sequence Cadophora malorum strain M34.</title>
        <authorList>
            <person name="Stefanovic E."/>
            <person name="Vu D."/>
            <person name="Scully C."/>
            <person name="Dijksterhuis J."/>
            <person name="Roader J."/>
            <person name="Houbraken J."/>
        </authorList>
    </citation>
    <scope>NUCLEOTIDE SEQUENCE</scope>
    <source>
        <strain evidence="7">M34</strain>
    </source>
</reference>
<evidence type="ECO:0000256" key="2">
    <source>
        <dbReference type="ARBA" id="ARBA00022692"/>
    </source>
</evidence>
<dbReference type="SUPFAM" id="SSF103473">
    <property type="entry name" value="MFS general substrate transporter"/>
    <property type="match status" value="1"/>
</dbReference>
<keyword evidence="3 6" id="KW-1133">Transmembrane helix</keyword>
<feature type="transmembrane region" description="Helical" evidence="6">
    <location>
        <begin position="510"/>
        <end position="537"/>
    </location>
</feature>
<dbReference type="FunFam" id="1.20.1250.20:FF:000011">
    <property type="entry name" value="MFS multidrug transporter, putative"/>
    <property type="match status" value="1"/>
</dbReference>
<feature type="transmembrane region" description="Helical" evidence="6">
    <location>
        <begin position="582"/>
        <end position="600"/>
    </location>
</feature>
<dbReference type="GO" id="GO:1990961">
    <property type="term" value="P:xenobiotic detoxification by transmembrane export across the plasma membrane"/>
    <property type="evidence" value="ECO:0007669"/>
    <property type="project" value="TreeGrafter"/>
</dbReference>
<dbReference type="PANTHER" id="PTHR23502">
    <property type="entry name" value="MAJOR FACILITATOR SUPERFAMILY"/>
    <property type="match status" value="1"/>
</dbReference>
<evidence type="ECO:0000313" key="8">
    <source>
        <dbReference type="Proteomes" id="UP000664132"/>
    </source>
</evidence>
<comment type="subcellular location">
    <subcellularLocation>
        <location evidence="1">Membrane</location>
        <topology evidence="1">Multi-pass membrane protein</topology>
    </subcellularLocation>
</comment>
<feature type="transmembrane region" description="Helical" evidence="6">
    <location>
        <begin position="485"/>
        <end position="504"/>
    </location>
</feature>
<dbReference type="GO" id="GO:0005886">
    <property type="term" value="C:plasma membrane"/>
    <property type="evidence" value="ECO:0007669"/>
    <property type="project" value="TreeGrafter"/>
</dbReference>
<sequence length="613" mass="67808">MSDIFRDAPIGQIIRLVTKNRLLQYPEERDDFKYTADYLERPPAEEKPPVTTTSSNTIPVAKSEEAEGEAVATQEDADTSDDESTTQSLRAKLTMSRILSRPIIMERTVTMAEVAQAYNAAVDVENISQQVCQRIKPHINEEGVTIVDWYSTTDPENPQHYSKGKKWAVVLQLYMYTLAVYMGSAIYTPAIPYIEHIYHTIPVVASLGLALYVLGYGVGPLLFSPLSEIPIIGRNPPYMATFGIFVVLCIPTALIDNLPGFLVLRFFQGFFGSPCLSTGGATIGDMYSLIQLPYFLAGWAGFATGGPALGPLISGFSVPVKGWRWSIWEIMWISGPVFVVMMFFFPETSAQNILLRRAARLRKLTGNPNLKAQSEIDQAKLSASEVVTISLWRPIQINFLDPAVAFTSLYISLVYAIFYSFFEVFPLVYGPGPEGYGLNAGQIGLIFLNIIVGVMISIPAYFAFLHYHLEPKMKKHGFGAPEERLIPALFASFLTPIGLFMFAWTGRPSIHWIVPTIGVTIYTVGIFIILQCVFVYISMTYPEYAASLFAGNDFCRSALAAGAILFSRPLFLNVGIAEGVTLLAGLTVSGVIGIFVLWYYGANLRARSRFTAK</sequence>
<proteinExistence type="predicted"/>
<dbReference type="GO" id="GO:0015244">
    <property type="term" value="F:fluconazole transmembrane transporter activity"/>
    <property type="evidence" value="ECO:0007669"/>
    <property type="project" value="TreeGrafter"/>
</dbReference>
<feature type="transmembrane region" description="Helical" evidence="6">
    <location>
        <begin position="173"/>
        <end position="194"/>
    </location>
</feature>
<organism evidence="7 8">
    <name type="scientific">Cadophora malorum</name>
    <dbReference type="NCBI Taxonomy" id="108018"/>
    <lineage>
        <taxon>Eukaryota</taxon>
        <taxon>Fungi</taxon>
        <taxon>Dikarya</taxon>
        <taxon>Ascomycota</taxon>
        <taxon>Pezizomycotina</taxon>
        <taxon>Leotiomycetes</taxon>
        <taxon>Helotiales</taxon>
        <taxon>Ploettnerulaceae</taxon>
        <taxon>Cadophora</taxon>
    </lineage>
</organism>
<dbReference type="Pfam" id="PF07690">
    <property type="entry name" value="MFS_1"/>
    <property type="match status" value="1"/>
</dbReference>
<evidence type="ECO:0000256" key="1">
    <source>
        <dbReference type="ARBA" id="ARBA00004141"/>
    </source>
</evidence>
<dbReference type="OrthoDB" id="3357846at2759"/>
<dbReference type="Proteomes" id="UP000664132">
    <property type="component" value="Unassembled WGS sequence"/>
</dbReference>
<dbReference type="Gene3D" id="1.20.1250.20">
    <property type="entry name" value="MFS general substrate transporter like domains"/>
    <property type="match status" value="1"/>
</dbReference>
<keyword evidence="4 6" id="KW-0472">Membrane</keyword>
<dbReference type="EMBL" id="JAFJYH010000098">
    <property type="protein sequence ID" value="KAG4419786.1"/>
    <property type="molecule type" value="Genomic_DNA"/>
</dbReference>
<accession>A0A8H7W6W1</accession>
<dbReference type="CDD" id="cd17323">
    <property type="entry name" value="MFS_Tpo1_MDR_like"/>
    <property type="match status" value="1"/>
</dbReference>
<evidence type="ECO:0000256" key="4">
    <source>
        <dbReference type="ARBA" id="ARBA00023136"/>
    </source>
</evidence>
<feature type="transmembrane region" description="Helical" evidence="6">
    <location>
        <begin position="403"/>
        <end position="422"/>
    </location>
</feature>